<keyword evidence="1" id="KW-0805">Transcription regulation</keyword>
<evidence type="ECO:0000256" key="3">
    <source>
        <dbReference type="ARBA" id="ARBA00023163"/>
    </source>
</evidence>
<evidence type="ECO:0000313" key="7">
    <source>
        <dbReference type="Proteomes" id="UP000802098"/>
    </source>
</evidence>
<evidence type="ECO:0000256" key="2">
    <source>
        <dbReference type="ARBA" id="ARBA00023125"/>
    </source>
</evidence>
<evidence type="ECO:0000259" key="4">
    <source>
        <dbReference type="PROSITE" id="PS50042"/>
    </source>
</evidence>
<dbReference type="InterPro" id="IPR018490">
    <property type="entry name" value="cNMP-bd_dom_sf"/>
</dbReference>
<dbReference type="InterPro" id="IPR036388">
    <property type="entry name" value="WH-like_DNA-bd_sf"/>
</dbReference>
<dbReference type="InterPro" id="IPR036390">
    <property type="entry name" value="WH_DNA-bd_sf"/>
</dbReference>
<dbReference type="InterPro" id="IPR014710">
    <property type="entry name" value="RmlC-like_jellyroll"/>
</dbReference>
<dbReference type="InterPro" id="IPR050397">
    <property type="entry name" value="Env_Response_Regulators"/>
</dbReference>
<name>A0ABX0HXS5_9BURK</name>
<evidence type="ECO:0000256" key="1">
    <source>
        <dbReference type="ARBA" id="ARBA00023015"/>
    </source>
</evidence>
<dbReference type="SMART" id="SM00419">
    <property type="entry name" value="HTH_CRP"/>
    <property type="match status" value="1"/>
</dbReference>
<dbReference type="InterPro" id="IPR000595">
    <property type="entry name" value="cNMP-bd_dom"/>
</dbReference>
<dbReference type="PROSITE" id="PS50042">
    <property type="entry name" value="CNMP_BINDING_3"/>
    <property type="match status" value="1"/>
</dbReference>
<organism evidence="6 7">
    <name type="scientific">Rubrivivax benzoatilyticus</name>
    <dbReference type="NCBI Taxonomy" id="316997"/>
    <lineage>
        <taxon>Bacteria</taxon>
        <taxon>Pseudomonadati</taxon>
        <taxon>Pseudomonadota</taxon>
        <taxon>Betaproteobacteria</taxon>
        <taxon>Burkholderiales</taxon>
        <taxon>Sphaerotilaceae</taxon>
        <taxon>Rubrivivax</taxon>
    </lineage>
</organism>
<evidence type="ECO:0000313" key="6">
    <source>
        <dbReference type="EMBL" id="NHK99802.1"/>
    </source>
</evidence>
<dbReference type="SUPFAM" id="SSF51206">
    <property type="entry name" value="cAMP-binding domain-like"/>
    <property type="match status" value="1"/>
</dbReference>
<accession>A0ABX0HXS5</accession>
<keyword evidence="2" id="KW-0238">DNA-binding</keyword>
<dbReference type="RefSeq" id="WP_029718705.1">
    <property type="nucleotide sequence ID" value="NZ_JAAOCD010000008.1"/>
</dbReference>
<dbReference type="Gene3D" id="1.10.10.10">
    <property type="entry name" value="Winged helix-like DNA-binding domain superfamily/Winged helix DNA-binding domain"/>
    <property type="match status" value="1"/>
</dbReference>
<gene>
    <name evidence="6" type="ORF">G7087_15570</name>
</gene>
<feature type="domain" description="Cyclic nucleotide-binding" evidence="4">
    <location>
        <begin position="19"/>
        <end position="125"/>
    </location>
</feature>
<dbReference type="SUPFAM" id="SSF46785">
    <property type="entry name" value="Winged helix' DNA-binding domain"/>
    <property type="match status" value="1"/>
</dbReference>
<dbReference type="InterPro" id="IPR012318">
    <property type="entry name" value="HTH_CRP"/>
</dbReference>
<comment type="caution">
    <text evidence="6">The sequence shown here is derived from an EMBL/GenBank/DDBJ whole genome shotgun (WGS) entry which is preliminary data.</text>
</comment>
<dbReference type="EMBL" id="JAAOCD010000008">
    <property type="protein sequence ID" value="NHK99802.1"/>
    <property type="molecule type" value="Genomic_DNA"/>
</dbReference>
<sequence>MPEPTPAADWAPTLRAGAWFAALPDDLADHLLAHARVLVLDAGTRLFARGDAPDGLYAVVRGVVRIGAVGAVGDGARESLLAMLEPPQWFGEIALFDGAPRTHDAWAESDCTLLRVAQDDLTRLLAARPQHWQSFGRLLTNKLRLTFAAVEELALLPPTPRLARRLAAMAGGYGAWEGRSKRVLEVLQEQLGQMLALSRQTVNQALKELEAAGAIRRGRATIEIVDPERLLAVR</sequence>
<dbReference type="Pfam" id="PF13545">
    <property type="entry name" value="HTH_Crp_2"/>
    <property type="match status" value="1"/>
</dbReference>
<dbReference type="SMART" id="SM00100">
    <property type="entry name" value="cNMP"/>
    <property type="match status" value="1"/>
</dbReference>
<keyword evidence="7" id="KW-1185">Reference proteome</keyword>
<reference evidence="6 7" key="1">
    <citation type="submission" date="2020-03" db="EMBL/GenBank/DDBJ databases">
        <title>Rubrivivax benzoatilyticus JA2 (sequenced after 10 years sub-culturing).</title>
        <authorList>
            <person name="Gupta D."/>
            <person name="Chintalapati S."/>
            <person name="Chintalapati V.R."/>
        </authorList>
    </citation>
    <scope>NUCLEOTIDE SEQUENCE [LARGE SCALE GENOMIC DNA]</scope>
    <source>
        <strain evidence="6 7">JA2-Mal</strain>
    </source>
</reference>
<dbReference type="Proteomes" id="UP000802098">
    <property type="component" value="Unassembled WGS sequence"/>
</dbReference>
<dbReference type="PANTHER" id="PTHR24567:SF74">
    <property type="entry name" value="HTH-TYPE TRANSCRIPTIONAL REGULATOR ARCR"/>
    <property type="match status" value="1"/>
</dbReference>
<dbReference type="CDD" id="cd00038">
    <property type="entry name" value="CAP_ED"/>
    <property type="match status" value="1"/>
</dbReference>
<keyword evidence="3" id="KW-0804">Transcription</keyword>
<protein>
    <submittedName>
        <fullName evidence="6">Crp/Fnr family transcriptional regulator</fullName>
    </submittedName>
</protein>
<proteinExistence type="predicted"/>
<evidence type="ECO:0000259" key="5">
    <source>
        <dbReference type="PROSITE" id="PS51063"/>
    </source>
</evidence>
<feature type="domain" description="HTH crp-type" evidence="5">
    <location>
        <begin position="156"/>
        <end position="228"/>
    </location>
</feature>
<dbReference type="Pfam" id="PF00027">
    <property type="entry name" value="cNMP_binding"/>
    <property type="match status" value="1"/>
</dbReference>
<dbReference type="PANTHER" id="PTHR24567">
    <property type="entry name" value="CRP FAMILY TRANSCRIPTIONAL REGULATORY PROTEIN"/>
    <property type="match status" value="1"/>
</dbReference>
<dbReference type="PROSITE" id="PS51063">
    <property type="entry name" value="HTH_CRP_2"/>
    <property type="match status" value="1"/>
</dbReference>
<dbReference type="Gene3D" id="2.60.120.10">
    <property type="entry name" value="Jelly Rolls"/>
    <property type="match status" value="1"/>
</dbReference>